<reference evidence="1" key="1">
    <citation type="submission" date="2020-06" db="EMBL/GenBank/DDBJ databases">
        <authorList>
            <person name="Li T."/>
            <person name="Hu X."/>
            <person name="Zhang T."/>
            <person name="Song X."/>
            <person name="Zhang H."/>
            <person name="Dai N."/>
            <person name="Sheng W."/>
            <person name="Hou X."/>
            <person name="Wei L."/>
        </authorList>
    </citation>
    <scope>NUCLEOTIDE SEQUENCE</scope>
    <source>
        <strain evidence="1">KEN1</strain>
        <tissue evidence="1">Leaf</tissue>
    </source>
</reference>
<comment type="caution">
    <text evidence="1">The sequence shown here is derived from an EMBL/GenBank/DDBJ whole genome shotgun (WGS) entry which is preliminary data.</text>
</comment>
<gene>
    <name evidence="1" type="ORF">Slati_4208500</name>
</gene>
<organism evidence="1">
    <name type="scientific">Sesamum latifolium</name>
    <dbReference type="NCBI Taxonomy" id="2727402"/>
    <lineage>
        <taxon>Eukaryota</taxon>
        <taxon>Viridiplantae</taxon>
        <taxon>Streptophyta</taxon>
        <taxon>Embryophyta</taxon>
        <taxon>Tracheophyta</taxon>
        <taxon>Spermatophyta</taxon>
        <taxon>Magnoliopsida</taxon>
        <taxon>eudicotyledons</taxon>
        <taxon>Gunneridae</taxon>
        <taxon>Pentapetalae</taxon>
        <taxon>asterids</taxon>
        <taxon>lamiids</taxon>
        <taxon>Lamiales</taxon>
        <taxon>Pedaliaceae</taxon>
        <taxon>Sesamum</taxon>
    </lineage>
</organism>
<accession>A0AAW2TDK4</accession>
<reference evidence="1" key="2">
    <citation type="journal article" date="2024" name="Plant">
        <title>Genomic evolution and insights into agronomic trait innovations of Sesamum species.</title>
        <authorList>
            <person name="Miao H."/>
            <person name="Wang L."/>
            <person name="Qu L."/>
            <person name="Liu H."/>
            <person name="Sun Y."/>
            <person name="Le M."/>
            <person name="Wang Q."/>
            <person name="Wei S."/>
            <person name="Zheng Y."/>
            <person name="Lin W."/>
            <person name="Duan Y."/>
            <person name="Cao H."/>
            <person name="Xiong S."/>
            <person name="Wang X."/>
            <person name="Wei L."/>
            <person name="Li C."/>
            <person name="Ma Q."/>
            <person name="Ju M."/>
            <person name="Zhao R."/>
            <person name="Li G."/>
            <person name="Mu C."/>
            <person name="Tian Q."/>
            <person name="Mei H."/>
            <person name="Zhang T."/>
            <person name="Gao T."/>
            <person name="Zhang H."/>
        </authorList>
    </citation>
    <scope>NUCLEOTIDE SEQUENCE</scope>
    <source>
        <strain evidence="1">KEN1</strain>
    </source>
</reference>
<evidence type="ECO:0000313" key="1">
    <source>
        <dbReference type="EMBL" id="KAL0401786.1"/>
    </source>
</evidence>
<protein>
    <submittedName>
        <fullName evidence="1">Uncharacterized protein</fullName>
    </submittedName>
</protein>
<dbReference type="EMBL" id="JACGWN010000015">
    <property type="protein sequence ID" value="KAL0401786.1"/>
    <property type="molecule type" value="Genomic_DNA"/>
</dbReference>
<proteinExistence type="predicted"/>
<dbReference type="AlphaFoldDB" id="A0AAW2TDK4"/>
<name>A0AAW2TDK4_9LAMI</name>
<sequence length="72" mass="8044">MGLALGPEESWQSRAYEDYILDLASGNCIMRYGHHKLCSVQSKYVAKMVDSKKNLSPVNIVTARSPTRSEIV</sequence>